<dbReference type="GO" id="GO:0005886">
    <property type="term" value="C:plasma membrane"/>
    <property type="evidence" value="ECO:0007669"/>
    <property type="project" value="TreeGrafter"/>
</dbReference>
<dbReference type="EMBL" id="JAJJMA010017886">
    <property type="protein sequence ID" value="MCL7023041.1"/>
    <property type="molecule type" value="Genomic_DNA"/>
</dbReference>
<comment type="subcellular location">
    <subcellularLocation>
        <location evidence="1">Membrane</location>
    </subcellularLocation>
</comment>
<dbReference type="AlphaFoldDB" id="A0AA41RRJ3"/>
<protein>
    <submittedName>
        <fullName evidence="3">Uncharacterized protein</fullName>
    </submittedName>
</protein>
<evidence type="ECO:0000313" key="4">
    <source>
        <dbReference type="Proteomes" id="UP001177140"/>
    </source>
</evidence>
<evidence type="ECO:0000256" key="1">
    <source>
        <dbReference type="ARBA" id="ARBA00004370"/>
    </source>
</evidence>
<proteinExistence type="predicted"/>
<dbReference type="PANTHER" id="PTHR31415:SF4">
    <property type="entry name" value="NDR1_HIN1-LIKE PROTEIN 3"/>
    <property type="match status" value="1"/>
</dbReference>
<sequence length="181" mass="20340">MLPYKNIKFHVIDASLTQFYVTSDHILHYDLAVNISLTNRDKKTSVLYSYIDSKSDCYGKDLALVELVPFQQGSMNTTLLRPVFRGQSLFKLRGSDLRRFTNDQRNGSFRIRIELNLKTKLLYAGGGSSGTRDGTVFCGFLRLPLLGNSSSSYNNNQTVTGFKTKRCLVVVDGLFTSPLGY</sequence>
<organism evidence="3 4">
    <name type="scientific">Papaver nudicaule</name>
    <name type="common">Iceland poppy</name>
    <dbReference type="NCBI Taxonomy" id="74823"/>
    <lineage>
        <taxon>Eukaryota</taxon>
        <taxon>Viridiplantae</taxon>
        <taxon>Streptophyta</taxon>
        <taxon>Embryophyta</taxon>
        <taxon>Tracheophyta</taxon>
        <taxon>Spermatophyta</taxon>
        <taxon>Magnoliopsida</taxon>
        <taxon>Ranunculales</taxon>
        <taxon>Papaveraceae</taxon>
        <taxon>Papaveroideae</taxon>
        <taxon>Papaver</taxon>
    </lineage>
</organism>
<reference evidence="3" key="1">
    <citation type="submission" date="2022-03" db="EMBL/GenBank/DDBJ databases">
        <title>A functionally conserved STORR gene fusion in Papaver species that diverged 16.8 million years ago.</title>
        <authorList>
            <person name="Catania T."/>
        </authorList>
    </citation>
    <scope>NUCLEOTIDE SEQUENCE</scope>
    <source>
        <strain evidence="3">S-191538</strain>
    </source>
</reference>
<comment type="caution">
    <text evidence="3">The sequence shown here is derived from an EMBL/GenBank/DDBJ whole genome shotgun (WGS) entry which is preliminary data.</text>
</comment>
<evidence type="ECO:0000313" key="3">
    <source>
        <dbReference type="EMBL" id="MCL7023041.1"/>
    </source>
</evidence>
<accession>A0AA41RRJ3</accession>
<keyword evidence="2" id="KW-0472">Membrane</keyword>
<dbReference type="PANTHER" id="PTHR31415">
    <property type="entry name" value="OS05G0367900 PROTEIN"/>
    <property type="match status" value="1"/>
</dbReference>
<dbReference type="GO" id="GO:0098542">
    <property type="term" value="P:defense response to other organism"/>
    <property type="evidence" value="ECO:0007669"/>
    <property type="project" value="InterPro"/>
</dbReference>
<dbReference type="Proteomes" id="UP001177140">
    <property type="component" value="Unassembled WGS sequence"/>
</dbReference>
<dbReference type="GO" id="GO:0009506">
    <property type="term" value="C:plasmodesma"/>
    <property type="evidence" value="ECO:0007669"/>
    <property type="project" value="TreeGrafter"/>
</dbReference>
<gene>
    <name evidence="3" type="ORF">MKW94_003190</name>
</gene>
<name>A0AA41RRJ3_PAPNU</name>
<keyword evidence="4" id="KW-1185">Reference proteome</keyword>
<dbReference type="InterPro" id="IPR044839">
    <property type="entry name" value="NDR1-like"/>
</dbReference>
<evidence type="ECO:0000256" key="2">
    <source>
        <dbReference type="ARBA" id="ARBA00023136"/>
    </source>
</evidence>